<gene>
    <name evidence="1" type="ORF">D5086_024972</name>
</gene>
<proteinExistence type="predicted"/>
<evidence type="ECO:0000313" key="2">
    <source>
        <dbReference type="Proteomes" id="UP000309997"/>
    </source>
</evidence>
<dbReference type="EMBL" id="RCHU02000013">
    <property type="protein sequence ID" value="KAL3574359.1"/>
    <property type="molecule type" value="Genomic_DNA"/>
</dbReference>
<reference evidence="1 2" key="1">
    <citation type="journal article" date="2024" name="Plant Biotechnol. J.">
        <title>Genome and CRISPR/Cas9 system of a widespread forest tree (Populus alba) in the world.</title>
        <authorList>
            <person name="Liu Y.J."/>
            <person name="Jiang P.F."/>
            <person name="Han X.M."/>
            <person name="Li X.Y."/>
            <person name="Wang H.M."/>
            <person name="Wang Y.J."/>
            <person name="Wang X.X."/>
            <person name="Zeng Q.Y."/>
        </authorList>
    </citation>
    <scope>NUCLEOTIDE SEQUENCE [LARGE SCALE GENOMIC DNA]</scope>
    <source>
        <strain evidence="2">cv. PAL-ZL1</strain>
    </source>
</reference>
<evidence type="ECO:0000313" key="1">
    <source>
        <dbReference type="EMBL" id="KAL3574359.1"/>
    </source>
</evidence>
<keyword evidence="2" id="KW-1185">Reference proteome</keyword>
<comment type="caution">
    <text evidence="1">The sequence shown here is derived from an EMBL/GenBank/DDBJ whole genome shotgun (WGS) entry which is preliminary data.</text>
</comment>
<dbReference type="Proteomes" id="UP000309997">
    <property type="component" value="Unassembled WGS sequence"/>
</dbReference>
<protein>
    <submittedName>
        <fullName evidence="1">Uncharacterized protein</fullName>
    </submittedName>
</protein>
<organism evidence="1 2">
    <name type="scientific">Populus alba</name>
    <name type="common">White poplar</name>
    <dbReference type="NCBI Taxonomy" id="43335"/>
    <lineage>
        <taxon>Eukaryota</taxon>
        <taxon>Viridiplantae</taxon>
        <taxon>Streptophyta</taxon>
        <taxon>Embryophyta</taxon>
        <taxon>Tracheophyta</taxon>
        <taxon>Spermatophyta</taxon>
        <taxon>Magnoliopsida</taxon>
        <taxon>eudicotyledons</taxon>
        <taxon>Gunneridae</taxon>
        <taxon>Pentapetalae</taxon>
        <taxon>rosids</taxon>
        <taxon>fabids</taxon>
        <taxon>Malpighiales</taxon>
        <taxon>Salicaceae</taxon>
        <taxon>Saliceae</taxon>
        <taxon>Populus</taxon>
    </lineage>
</organism>
<name>A0ACC4B8I3_POPAL</name>
<sequence length="100" mass="11579">MQKSDYVEKLLNQILFPLNWLPDTVTRTTDMLTRWVEMRGDRGEFEMDDFCPPPLMGQLAILSGPALPVQSRFPKGFIYVCGFLPAKNSRQRWRLDTGTQ</sequence>
<accession>A0ACC4B8I3</accession>